<name>A0A1I7YM85_9BILA</name>
<organism evidence="8 9">
    <name type="scientific">Steinernema glaseri</name>
    <dbReference type="NCBI Taxonomy" id="37863"/>
    <lineage>
        <taxon>Eukaryota</taxon>
        <taxon>Metazoa</taxon>
        <taxon>Ecdysozoa</taxon>
        <taxon>Nematoda</taxon>
        <taxon>Chromadorea</taxon>
        <taxon>Rhabditida</taxon>
        <taxon>Tylenchina</taxon>
        <taxon>Panagrolaimomorpha</taxon>
        <taxon>Strongyloidoidea</taxon>
        <taxon>Steinernematidae</taxon>
        <taxon>Steinernema</taxon>
    </lineage>
</organism>
<feature type="transmembrane region" description="Helical" evidence="6">
    <location>
        <begin position="121"/>
        <end position="143"/>
    </location>
</feature>
<dbReference type="PROSITE" id="PS51225">
    <property type="entry name" value="MARVEL"/>
    <property type="match status" value="1"/>
</dbReference>
<feature type="domain" description="MARVEL" evidence="7">
    <location>
        <begin position="11"/>
        <end position="147"/>
    </location>
</feature>
<evidence type="ECO:0000256" key="5">
    <source>
        <dbReference type="PROSITE-ProRule" id="PRU00581"/>
    </source>
</evidence>
<evidence type="ECO:0000259" key="7">
    <source>
        <dbReference type="PROSITE" id="PS51225"/>
    </source>
</evidence>
<evidence type="ECO:0000313" key="9">
    <source>
        <dbReference type="WBParaSite" id="L893_g17529.t1"/>
    </source>
</evidence>
<dbReference type="PANTHER" id="PTHR22776:SF77">
    <property type="entry name" value="MARVEL DOMAIN-CONTAINING PROTEIN"/>
    <property type="match status" value="1"/>
</dbReference>
<proteinExistence type="predicted"/>
<dbReference type="AlphaFoldDB" id="A0A1I7YM85"/>
<evidence type="ECO:0000256" key="6">
    <source>
        <dbReference type="SAM" id="Phobius"/>
    </source>
</evidence>
<keyword evidence="3 6" id="KW-1133">Transmembrane helix</keyword>
<protein>
    <submittedName>
        <fullName evidence="9">MARVEL domain-containing protein</fullName>
    </submittedName>
</protein>
<reference evidence="9" key="1">
    <citation type="submission" date="2016-11" db="UniProtKB">
        <authorList>
            <consortium name="WormBaseParasite"/>
        </authorList>
    </citation>
    <scope>IDENTIFICATION</scope>
</reference>
<feature type="transmembrane region" description="Helical" evidence="6">
    <location>
        <begin position="22"/>
        <end position="40"/>
    </location>
</feature>
<dbReference type="InterPro" id="IPR008253">
    <property type="entry name" value="Marvel"/>
</dbReference>
<dbReference type="WBParaSite" id="L893_g17529.t1">
    <property type="protein sequence ID" value="L893_g17529.t1"/>
    <property type="gene ID" value="L893_g17529"/>
</dbReference>
<evidence type="ECO:0000256" key="2">
    <source>
        <dbReference type="ARBA" id="ARBA00022692"/>
    </source>
</evidence>
<dbReference type="Proteomes" id="UP000095287">
    <property type="component" value="Unplaced"/>
</dbReference>
<accession>A0A1I7YM85</accession>
<dbReference type="InterPro" id="IPR050578">
    <property type="entry name" value="MARVEL-CKLF_proteins"/>
</dbReference>
<evidence type="ECO:0000256" key="4">
    <source>
        <dbReference type="ARBA" id="ARBA00023136"/>
    </source>
</evidence>
<keyword evidence="4 5" id="KW-0472">Membrane</keyword>
<dbReference type="PANTHER" id="PTHR22776">
    <property type="entry name" value="MARVEL-CONTAINING POTENTIAL LIPID RAFT-ASSOCIATED PROTEIN"/>
    <property type="match status" value="1"/>
</dbReference>
<dbReference type="GO" id="GO:0016020">
    <property type="term" value="C:membrane"/>
    <property type="evidence" value="ECO:0007669"/>
    <property type="project" value="UniProtKB-SubCell"/>
</dbReference>
<evidence type="ECO:0000256" key="1">
    <source>
        <dbReference type="ARBA" id="ARBA00004141"/>
    </source>
</evidence>
<feature type="transmembrane region" description="Helical" evidence="6">
    <location>
        <begin position="46"/>
        <end position="68"/>
    </location>
</feature>
<feature type="transmembrane region" description="Helical" evidence="6">
    <location>
        <begin position="89"/>
        <end position="109"/>
    </location>
</feature>
<evidence type="ECO:0000313" key="8">
    <source>
        <dbReference type="Proteomes" id="UP000095287"/>
    </source>
</evidence>
<evidence type="ECO:0000256" key="3">
    <source>
        <dbReference type="ARBA" id="ARBA00022989"/>
    </source>
</evidence>
<comment type="subcellular location">
    <subcellularLocation>
        <location evidence="1">Membrane</location>
        <topology evidence="1">Multi-pass membrane protein</topology>
    </subcellularLocation>
</comment>
<sequence>MDYPPTTPENVFFQLPHVFKPLQSLNAVILVICLGSATGVSGNGVVWFVVVASLIISVFATVLFALKIHDSVLHSLTGGSLPWELLEMIYSFVLSVLNALSMWLAFGFVGRVHEGDYYGGYVAAGIFLIIQSILYLVPTILIYNKIQVNRRSEYNDPNPYAEGGYQTA</sequence>
<keyword evidence="2 5" id="KW-0812">Transmembrane</keyword>
<keyword evidence="8" id="KW-1185">Reference proteome</keyword>